<evidence type="ECO:0000313" key="2">
    <source>
        <dbReference type="EMBL" id="AEB14870.1"/>
    </source>
</evidence>
<evidence type="ECO:0000256" key="1">
    <source>
        <dbReference type="SAM" id="SignalP"/>
    </source>
</evidence>
<dbReference type="GeneID" id="302999119"/>
<reference evidence="3" key="2">
    <citation type="submission" date="2011-04" db="EMBL/GenBank/DDBJ databases">
        <title>The complete genome of chromosome of Treponema succinifaciens DSM 2489.</title>
        <authorList>
            <person name="Lucas S."/>
            <person name="Copeland A."/>
            <person name="Lapidus A."/>
            <person name="Bruce D."/>
            <person name="Goodwin L."/>
            <person name="Pitluck S."/>
            <person name="Peters L."/>
            <person name="Kyrpides N."/>
            <person name="Mavromatis K."/>
            <person name="Ivanova N."/>
            <person name="Ovchinnikova G."/>
            <person name="Teshima H."/>
            <person name="Detter J.C."/>
            <person name="Tapia R."/>
            <person name="Han C."/>
            <person name="Land M."/>
            <person name="Hauser L."/>
            <person name="Markowitz V."/>
            <person name="Cheng J.-F."/>
            <person name="Hugenholtz P."/>
            <person name="Woyke T."/>
            <person name="Wu D."/>
            <person name="Gronow S."/>
            <person name="Wellnitz S."/>
            <person name="Brambilla E."/>
            <person name="Klenk H.-P."/>
            <person name="Eisen J.A."/>
        </authorList>
    </citation>
    <scope>NUCLEOTIDE SEQUENCE [LARGE SCALE GENOMIC DNA]</scope>
    <source>
        <strain evidence="3">ATCC 33096 / DSM 2489 / 6091</strain>
    </source>
</reference>
<feature type="chain" id="PRO_5003282901" evidence="1">
    <location>
        <begin position="20"/>
        <end position="99"/>
    </location>
</feature>
<organism evidence="2 3">
    <name type="scientific">Treponema succinifaciens (strain ATCC 33096 / DSM 2489 / 6091)</name>
    <dbReference type="NCBI Taxonomy" id="869209"/>
    <lineage>
        <taxon>Bacteria</taxon>
        <taxon>Pseudomonadati</taxon>
        <taxon>Spirochaetota</taxon>
        <taxon>Spirochaetia</taxon>
        <taxon>Spirochaetales</taxon>
        <taxon>Treponemataceae</taxon>
        <taxon>Treponema</taxon>
    </lineage>
</organism>
<dbReference type="Proteomes" id="UP000006852">
    <property type="component" value="Chromosome"/>
</dbReference>
<dbReference type="AlphaFoldDB" id="F2NTE7"/>
<dbReference type="EMBL" id="CP002631">
    <property type="protein sequence ID" value="AEB14870.1"/>
    <property type="molecule type" value="Genomic_DNA"/>
</dbReference>
<feature type="signal peptide" evidence="1">
    <location>
        <begin position="1"/>
        <end position="19"/>
    </location>
</feature>
<accession>F2NTE7</accession>
<dbReference type="HOGENOM" id="CLU_2319266_0_0_12"/>
<dbReference type="RefSeq" id="WP_013702126.1">
    <property type="nucleotide sequence ID" value="NC_015385.1"/>
</dbReference>
<protein>
    <submittedName>
        <fullName evidence="2">Uncharacterized protein</fullName>
    </submittedName>
</protein>
<sequence>MKKIFFVLTMLLFSGLLFAENSIKDYIAEFLNKGSYIFLDNGSRSLFIPKRMIANLRYDSEDFSFTYIKDGSEYTEHFVDIKDSLINIDKNSNIIILEK</sequence>
<dbReference type="KEGG" id="tsu:Tresu_1996"/>
<evidence type="ECO:0000313" key="3">
    <source>
        <dbReference type="Proteomes" id="UP000006852"/>
    </source>
</evidence>
<keyword evidence="1" id="KW-0732">Signal</keyword>
<reference evidence="2 3" key="1">
    <citation type="journal article" date="2011" name="Stand. Genomic Sci.">
        <title>Complete genome sequence of Treponema succinifaciens type strain (6091).</title>
        <authorList>
            <person name="Han C."/>
            <person name="Gronow S."/>
            <person name="Teshima H."/>
            <person name="Lapidus A."/>
            <person name="Nolan M."/>
            <person name="Lucas S."/>
            <person name="Hammon N."/>
            <person name="Deshpande S."/>
            <person name="Cheng J.F."/>
            <person name="Zeytun A."/>
            <person name="Tapia R."/>
            <person name="Goodwin L."/>
            <person name="Pitluck S."/>
            <person name="Liolios K."/>
            <person name="Pagani I."/>
            <person name="Ivanova N."/>
            <person name="Mavromatis K."/>
            <person name="Mikhailova N."/>
            <person name="Huntemann M."/>
            <person name="Pati A."/>
            <person name="Chen A."/>
            <person name="Palaniappan K."/>
            <person name="Land M."/>
            <person name="Hauser L."/>
            <person name="Brambilla E.M."/>
            <person name="Rohde M."/>
            <person name="Goker M."/>
            <person name="Woyke T."/>
            <person name="Bristow J."/>
            <person name="Eisen J.A."/>
            <person name="Markowitz V."/>
            <person name="Hugenholtz P."/>
            <person name="Kyrpides N.C."/>
            <person name="Klenk H.P."/>
            <person name="Detter J.C."/>
        </authorList>
    </citation>
    <scope>NUCLEOTIDE SEQUENCE [LARGE SCALE GENOMIC DNA]</scope>
    <source>
        <strain evidence="3">ATCC 33096 / DSM 2489 / 6091</strain>
    </source>
</reference>
<keyword evidence="3" id="KW-1185">Reference proteome</keyword>
<gene>
    <name evidence="2" type="ordered locus">Tresu_1996</name>
</gene>
<proteinExistence type="predicted"/>
<name>F2NTE7_TRES6</name>